<dbReference type="EMBL" id="MGKS01000037">
    <property type="protein sequence ID" value="OGN31320.1"/>
    <property type="molecule type" value="Genomic_DNA"/>
</dbReference>
<gene>
    <name evidence="1" type="ORF">A3I92_00155</name>
</gene>
<reference evidence="1 2" key="1">
    <citation type="journal article" date="2016" name="Nat. Commun.">
        <title>Thousands of microbial genomes shed light on interconnected biogeochemical processes in an aquifer system.</title>
        <authorList>
            <person name="Anantharaman K."/>
            <person name="Brown C.T."/>
            <person name="Hug L.A."/>
            <person name="Sharon I."/>
            <person name="Castelle C.J."/>
            <person name="Probst A.J."/>
            <person name="Thomas B.C."/>
            <person name="Singh A."/>
            <person name="Wilkins M.J."/>
            <person name="Karaoz U."/>
            <person name="Brodie E.L."/>
            <person name="Williams K.H."/>
            <person name="Hubbard S.S."/>
            <person name="Banfield J.F."/>
        </authorList>
    </citation>
    <scope>NUCLEOTIDE SEQUENCE [LARGE SCALE GENOMIC DNA]</scope>
</reference>
<dbReference type="AlphaFoldDB" id="A0A1F8H230"/>
<evidence type="ECO:0000313" key="1">
    <source>
        <dbReference type="EMBL" id="OGN31320.1"/>
    </source>
</evidence>
<accession>A0A1F8H230</accession>
<evidence type="ECO:0000313" key="2">
    <source>
        <dbReference type="Proteomes" id="UP000177676"/>
    </source>
</evidence>
<dbReference type="Proteomes" id="UP000177676">
    <property type="component" value="Unassembled WGS sequence"/>
</dbReference>
<proteinExistence type="predicted"/>
<evidence type="ECO:0008006" key="3">
    <source>
        <dbReference type="Google" id="ProtNLM"/>
    </source>
</evidence>
<comment type="caution">
    <text evidence="1">The sequence shown here is derived from an EMBL/GenBank/DDBJ whole genome shotgun (WGS) entry which is preliminary data.</text>
</comment>
<sequence length="228" mass="26197">MAKSDLKIAARKLRKNGGSIKSVAKKLGISPSTSSLWCRDIKLSENQIESLLLRKEGGVRRGQLNGALVQKNKRLATIKQYQKEGKIFFEKFSDKEFFSSGLALYLAEGTKSRQVEFTNSDPKVIKFIIGWFFKFFDISKDRIAPIVFINESHRNRESLVKSFWSNYLNIPVSQFRKTMFLKSVRKKLYENHNQYFGTLKLRILKSANLSYKISGLIDALLDRGKMPA</sequence>
<organism evidence="1 2">
    <name type="scientific">Candidatus Yanofskybacteria bacterium RIFCSPLOWO2_02_FULL_43_10b</name>
    <dbReference type="NCBI Taxonomy" id="1802704"/>
    <lineage>
        <taxon>Bacteria</taxon>
        <taxon>Candidatus Yanofskyibacteriota</taxon>
    </lineage>
</organism>
<protein>
    <recommendedName>
        <fullName evidence="3">Resolvase HTH domain-containing protein</fullName>
    </recommendedName>
</protein>
<name>A0A1F8H230_9BACT</name>